<dbReference type="RefSeq" id="WP_169262322.1">
    <property type="nucleotide sequence ID" value="NZ_WTVQ01000053.1"/>
</dbReference>
<dbReference type="Gene3D" id="3.90.550.10">
    <property type="entry name" value="Spore Coat Polysaccharide Biosynthesis Protein SpsA, Chain A"/>
    <property type="match status" value="1"/>
</dbReference>
<gene>
    <name evidence="2" type="ORF">GPA25_20755</name>
</gene>
<dbReference type="PANTHER" id="PTHR43685:SF11">
    <property type="entry name" value="GLYCOSYLTRANSFERASE TAGX-RELATED"/>
    <property type="match status" value="1"/>
</dbReference>
<evidence type="ECO:0000313" key="2">
    <source>
        <dbReference type="EMBL" id="NMG77189.1"/>
    </source>
</evidence>
<dbReference type="SUPFAM" id="SSF53448">
    <property type="entry name" value="Nucleotide-diphospho-sugar transferases"/>
    <property type="match status" value="1"/>
</dbReference>
<reference evidence="2 3" key="1">
    <citation type="submission" date="2019-12" db="EMBL/GenBank/DDBJ databases">
        <title>Comparative genomics gives insights into the taxonomy of the Azoarcus-Aromatoleum group and reveals separate origins of nif in the plant-associated Azoarcus and non-plant-associated Aromatoleum sub-groups.</title>
        <authorList>
            <person name="Lafos M."/>
            <person name="Maluk M."/>
            <person name="Batista M."/>
            <person name="Junghare M."/>
            <person name="Carmona M."/>
            <person name="Faoro H."/>
            <person name="Cruz L.M."/>
            <person name="Battistoni F."/>
            <person name="De Souza E."/>
            <person name="Pedrosa F."/>
            <person name="Chen W.-M."/>
            <person name="Poole P.S."/>
            <person name="Dixon R.A."/>
            <person name="James E.K."/>
        </authorList>
    </citation>
    <scope>NUCLEOTIDE SEQUENCE [LARGE SCALE GENOMIC DNA]</scope>
    <source>
        <strain evidence="2 3">22Lin</strain>
    </source>
</reference>
<feature type="domain" description="Glycosyltransferase 2-like" evidence="1">
    <location>
        <begin position="11"/>
        <end position="176"/>
    </location>
</feature>
<protein>
    <submittedName>
        <fullName evidence="2">Glycosyltransferase</fullName>
    </submittedName>
</protein>
<sequence>MQTDASQPLVTVIIASYNHAPYIEASINSVLAQTYPNIELLVIDDGSTDDSVARIRRLQERHGFDFRVQQNKGLTHTLNESIARARGSLIAPFGSDDIMLPGRIAVQVAYMADKPAVGICGGNIEFIHADGSLYPDNEQKQRDVPQQRIDFDDVFLQRKPIPPTATLMFRKEALETVGGFNPEIRLEDVYIWLKITHAGYFIDRVDALMARYRKHPTNTYKNLRFMAESLLRTYRDYAGHPAYDEVRYRLLNSLFVKASDRDKVLARELLAQLPLRAWNGKTLRGLWRYAVSPVVSD</sequence>
<name>A0ABX1QIT7_9RHOO</name>
<dbReference type="InterPro" id="IPR029044">
    <property type="entry name" value="Nucleotide-diphossugar_trans"/>
</dbReference>
<evidence type="ECO:0000259" key="1">
    <source>
        <dbReference type="Pfam" id="PF00535"/>
    </source>
</evidence>
<comment type="caution">
    <text evidence="2">The sequence shown here is derived from an EMBL/GenBank/DDBJ whole genome shotgun (WGS) entry which is preliminary data.</text>
</comment>
<proteinExistence type="predicted"/>
<organism evidence="2 3">
    <name type="scientific">Aromatoleum diolicum</name>
    <dbReference type="NCBI Taxonomy" id="75796"/>
    <lineage>
        <taxon>Bacteria</taxon>
        <taxon>Pseudomonadati</taxon>
        <taxon>Pseudomonadota</taxon>
        <taxon>Betaproteobacteria</taxon>
        <taxon>Rhodocyclales</taxon>
        <taxon>Rhodocyclaceae</taxon>
        <taxon>Aromatoleum</taxon>
    </lineage>
</organism>
<evidence type="ECO:0000313" key="3">
    <source>
        <dbReference type="Proteomes" id="UP000648984"/>
    </source>
</evidence>
<dbReference type="EMBL" id="WTVQ01000053">
    <property type="protein sequence ID" value="NMG77189.1"/>
    <property type="molecule type" value="Genomic_DNA"/>
</dbReference>
<dbReference type="InterPro" id="IPR001173">
    <property type="entry name" value="Glyco_trans_2-like"/>
</dbReference>
<dbReference type="Pfam" id="PF00535">
    <property type="entry name" value="Glycos_transf_2"/>
    <property type="match status" value="1"/>
</dbReference>
<dbReference type="InterPro" id="IPR050834">
    <property type="entry name" value="Glycosyltransf_2"/>
</dbReference>
<dbReference type="Proteomes" id="UP000648984">
    <property type="component" value="Unassembled WGS sequence"/>
</dbReference>
<accession>A0ABX1QIT7</accession>
<keyword evidence="3" id="KW-1185">Reference proteome</keyword>
<dbReference type="PANTHER" id="PTHR43685">
    <property type="entry name" value="GLYCOSYLTRANSFERASE"/>
    <property type="match status" value="1"/>
</dbReference>